<reference evidence="1 2" key="1">
    <citation type="submission" date="2022-10" db="EMBL/GenBank/DDBJ databases">
        <title>Janthinobacterium sp. hw3 Genome sequencing.</title>
        <authorList>
            <person name="Park S."/>
        </authorList>
    </citation>
    <scope>NUCLEOTIDE SEQUENCE [LARGE SCALE GENOMIC DNA]</scope>
    <source>
        <strain evidence="2">hw3</strain>
    </source>
</reference>
<keyword evidence="2" id="KW-1185">Reference proteome</keyword>
<protein>
    <recommendedName>
        <fullName evidence="3">Regulatory protein, RpfE type</fullName>
    </recommendedName>
</protein>
<name>A0ABT5JV34_9BURK</name>
<accession>A0ABT5JV34</accession>
<organism evidence="1 2">
    <name type="scientific">Janthinobacterium fluminis</name>
    <dbReference type="NCBI Taxonomy" id="2987524"/>
    <lineage>
        <taxon>Bacteria</taxon>
        <taxon>Pseudomonadati</taxon>
        <taxon>Pseudomonadota</taxon>
        <taxon>Betaproteobacteria</taxon>
        <taxon>Burkholderiales</taxon>
        <taxon>Oxalobacteraceae</taxon>
        <taxon>Janthinobacterium</taxon>
    </lineage>
</organism>
<dbReference type="InterPro" id="IPR016631">
    <property type="entry name" value="Regulatory_RpfE"/>
</dbReference>
<dbReference type="PIRSF" id="PIRSF015283">
    <property type="entry name" value="Regulatory_RpfE"/>
    <property type="match status" value="1"/>
</dbReference>
<sequence>MKQLTVALPFALPPPELAADLQRALQTPALAALLSRTCQQQFSPFDNATRVLPHEAWLAHALGLAPAPDSAGAAAPFAPTVMRGFGQAPESGHWLLVHPVHVQIARNHLLMGDQRQLPLDEADARALFDAAQPYFDEIGKTLLYGDAHTWFVRADDWTGLRTASPDAATGQNLTAWMPEGEQARASRKLQNEVQMLWHEHPVNVARQARGLAPVNSFWLWGGAGAAAQPAAPLFTADVPAWLAALAAPGRRAAGAEAVLGQPDERAVVALGGLVGAGLAADWSNWLLHMQRLEQEWFAPLLAALKGGRLGRLTLVLSNRDAYAEFSSSKNAQRKFWRPHTLNKLST</sequence>
<dbReference type="Proteomes" id="UP001221208">
    <property type="component" value="Unassembled WGS sequence"/>
</dbReference>
<dbReference type="RefSeq" id="WP_273669215.1">
    <property type="nucleotide sequence ID" value="NZ_JAQQXR010000001.1"/>
</dbReference>
<comment type="caution">
    <text evidence="1">The sequence shown here is derived from an EMBL/GenBank/DDBJ whole genome shotgun (WGS) entry which is preliminary data.</text>
</comment>
<evidence type="ECO:0008006" key="3">
    <source>
        <dbReference type="Google" id="ProtNLM"/>
    </source>
</evidence>
<evidence type="ECO:0000313" key="1">
    <source>
        <dbReference type="EMBL" id="MDC8756579.1"/>
    </source>
</evidence>
<gene>
    <name evidence="1" type="ORF">OIK44_03125</name>
</gene>
<evidence type="ECO:0000313" key="2">
    <source>
        <dbReference type="Proteomes" id="UP001221208"/>
    </source>
</evidence>
<proteinExistence type="predicted"/>
<dbReference type="EMBL" id="JAQQXR010000001">
    <property type="protein sequence ID" value="MDC8756579.1"/>
    <property type="molecule type" value="Genomic_DNA"/>
</dbReference>